<reference evidence="1 2" key="1">
    <citation type="submission" date="2022-04" db="EMBL/GenBank/DDBJ databases">
        <title>Hymenobacter sp. isolated from the air.</title>
        <authorList>
            <person name="Won M."/>
            <person name="Lee C.-M."/>
            <person name="Woen H.-Y."/>
            <person name="Kwon S.-W."/>
        </authorList>
    </citation>
    <scope>NUCLEOTIDE SEQUENCE [LARGE SCALE GENOMIC DNA]</scope>
    <source>
        <strain evidence="2">5413 J-13</strain>
    </source>
</reference>
<dbReference type="InterPro" id="IPR016053">
    <property type="entry name" value="Haem_Oase-like"/>
</dbReference>
<gene>
    <name evidence="1" type="ORF">MUN82_00160</name>
</gene>
<protein>
    <submittedName>
        <fullName evidence="1">Biliverdin-producing heme oxygenase</fullName>
    </submittedName>
</protein>
<evidence type="ECO:0000313" key="1">
    <source>
        <dbReference type="EMBL" id="UOR05529.1"/>
    </source>
</evidence>
<dbReference type="Pfam" id="PF01126">
    <property type="entry name" value="Heme_oxygenase"/>
    <property type="match status" value="1"/>
</dbReference>
<dbReference type="AlphaFoldDB" id="A0A8T9T0G4"/>
<proteinExistence type="predicted"/>
<keyword evidence="2" id="KW-1185">Reference proteome</keyword>
<organism evidence="1 2">
    <name type="scientific">Hymenobacter aerilatus</name>
    <dbReference type="NCBI Taxonomy" id="2932251"/>
    <lineage>
        <taxon>Bacteria</taxon>
        <taxon>Pseudomonadati</taxon>
        <taxon>Bacteroidota</taxon>
        <taxon>Cytophagia</taxon>
        <taxon>Cytophagales</taxon>
        <taxon>Hymenobacteraceae</taxon>
        <taxon>Hymenobacter</taxon>
    </lineage>
</organism>
<dbReference type="EMBL" id="CP095053">
    <property type="protein sequence ID" value="UOR05529.1"/>
    <property type="molecule type" value="Genomic_DNA"/>
</dbReference>
<dbReference type="GO" id="GO:0004392">
    <property type="term" value="F:heme oxygenase (decyclizing) activity"/>
    <property type="evidence" value="ECO:0007669"/>
    <property type="project" value="InterPro"/>
</dbReference>
<dbReference type="GO" id="GO:0006788">
    <property type="term" value="P:heme oxidation"/>
    <property type="evidence" value="ECO:0007669"/>
    <property type="project" value="InterPro"/>
</dbReference>
<sequence length="192" mass="21520">MSATAEPPVILSRLRTETRPYHDALEQNTFNQELMAGTVSQAATAHFLRRLYGFLQPYETHLRTHAAAFGPEWQLDQRYRAHLILEDLSHTNDASVPPLCPTLPPLHTRAQLLGAMYVLEGSTLGGQVIRRQLAKADIPLQAYFTGYAERTGPMWKSFCQLLTAAAPPEEQTEVVQSAVLTFQTLHAWINQP</sequence>
<dbReference type="SUPFAM" id="SSF48613">
    <property type="entry name" value="Heme oxygenase-like"/>
    <property type="match status" value="1"/>
</dbReference>
<dbReference type="Proteomes" id="UP000829925">
    <property type="component" value="Chromosome"/>
</dbReference>
<evidence type="ECO:0000313" key="2">
    <source>
        <dbReference type="Proteomes" id="UP000829925"/>
    </source>
</evidence>
<dbReference type="Gene3D" id="1.20.910.10">
    <property type="entry name" value="Heme oxygenase-like"/>
    <property type="match status" value="1"/>
</dbReference>
<dbReference type="KEGG" id="haei:MUN82_00160"/>
<dbReference type="RefSeq" id="WP_245093783.1">
    <property type="nucleotide sequence ID" value="NZ_CP095053.1"/>
</dbReference>
<accession>A0A8T9T0G4</accession>
<name>A0A8T9T0G4_9BACT</name>
<dbReference type="InterPro" id="IPR016084">
    <property type="entry name" value="Haem_Oase-like_multi-hlx"/>
</dbReference>
<dbReference type="CDD" id="cd19166">
    <property type="entry name" value="HemeO-bac"/>
    <property type="match status" value="1"/>
</dbReference>